<dbReference type="InterPro" id="IPR001007">
    <property type="entry name" value="VWF_dom"/>
</dbReference>
<keyword evidence="4" id="KW-1185">Reference proteome</keyword>
<accession>A0A6P8H113</accession>
<organism evidence="4 5">
    <name type="scientific">Actinia tenebrosa</name>
    <name type="common">Australian red waratah sea anemone</name>
    <dbReference type="NCBI Taxonomy" id="6105"/>
    <lineage>
        <taxon>Eukaryota</taxon>
        <taxon>Metazoa</taxon>
        <taxon>Cnidaria</taxon>
        <taxon>Anthozoa</taxon>
        <taxon>Hexacorallia</taxon>
        <taxon>Actiniaria</taxon>
        <taxon>Actiniidae</taxon>
        <taxon>Actinia</taxon>
    </lineage>
</organism>
<dbReference type="GO" id="GO:0005178">
    <property type="term" value="F:integrin binding"/>
    <property type="evidence" value="ECO:0007669"/>
    <property type="project" value="TreeGrafter"/>
</dbReference>
<dbReference type="RefSeq" id="XP_031549071.1">
    <property type="nucleotide sequence ID" value="XM_031693211.1"/>
</dbReference>
<feature type="chain" id="PRO_5028132374" evidence="2">
    <location>
        <begin position="21"/>
        <end position="308"/>
    </location>
</feature>
<keyword evidence="1 2" id="KW-0732">Signal</keyword>
<dbReference type="Gene3D" id="2.10.70.10">
    <property type="entry name" value="Complement Module, domain 1"/>
    <property type="match status" value="3"/>
</dbReference>
<feature type="domain" description="VWFC" evidence="3">
    <location>
        <begin position="129"/>
        <end position="200"/>
    </location>
</feature>
<feature type="domain" description="VWFC" evidence="3">
    <location>
        <begin position="225"/>
        <end position="296"/>
    </location>
</feature>
<dbReference type="SUPFAM" id="SSF57603">
    <property type="entry name" value="FnI-like domain"/>
    <property type="match status" value="3"/>
</dbReference>
<dbReference type="AlphaFoldDB" id="A0A6P8H113"/>
<gene>
    <name evidence="5" type="primary">LOC116286650</name>
</gene>
<dbReference type="Pfam" id="PF00093">
    <property type="entry name" value="VWC"/>
    <property type="match status" value="3"/>
</dbReference>
<evidence type="ECO:0000313" key="4">
    <source>
        <dbReference type="Proteomes" id="UP000515163"/>
    </source>
</evidence>
<name>A0A6P8H113_ACTTE</name>
<feature type="signal peptide" evidence="2">
    <location>
        <begin position="1"/>
        <end position="20"/>
    </location>
</feature>
<evidence type="ECO:0000256" key="2">
    <source>
        <dbReference type="SAM" id="SignalP"/>
    </source>
</evidence>
<reference evidence="5" key="1">
    <citation type="submission" date="2025-08" db="UniProtKB">
        <authorList>
            <consortium name="RefSeq"/>
        </authorList>
    </citation>
    <scope>IDENTIFICATION</scope>
    <source>
        <tissue evidence="5">Tentacle</tissue>
    </source>
</reference>
<evidence type="ECO:0000256" key="1">
    <source>
        <dbReference type="ARBA" id="ARBA00022729"/>
    </source>
</evidence>
<dbReference type="PROSITE" id="PS50184">
    <property type="entry name" value="VWFC_2"/>
    <property type="match status" value="3"/>
</dbReference>
<dbReference type="GeneID" id="116286650"/>
<dbReference type="Proteomes" id="UP000515163">
    <property type="component" value="Unplaced"/>
</dbReference>
<dbReference type="GO" id="GO:0005615">
    <property type="term" value="C:extracellular space"/>
    <property type="evidence" value="ECO:0007669"/>
    <property type="project" value="TreeGrafter"/>
</dbReference>
<evidence type="ECO:0000313" key="5">
    <source>
        <dbReference type="RefSeq" id="XP_031549071.1"/>
    </source>
</evidence>
<protein>
    <submittedName>
        <fullName evidence="5">Cysteine-rich motor neuron 1 protein-like isoform X5</fullName>
    </submittedName>
</protein>
<dbReference type="InterPro" id="IPR050941">
    <property type="entry name" value="CCN"/>
</dbReference>
<dbReference type="GO" id="GO:0007155">
    <property type="term" value="P:cell adhesion"/>
    <property type="evidence" value="ECO:0007669"/>
    <property type="project" value="TreeGrafter"/>
</dbReference>
<dbReference type="PANTHER" id="PTHR11348">
    <property type="entry name" value="CONNECTIVE TISSUE GROWTH FACTOR-RELATED"/>
    <property type="match status" value="1"/>
</dbReference>
<evidence type="ECO:0000259" key="3">
    <source>
        <dbReference type="PROSITE" id="PS50184"/>
    </source>
</evidence>
<dbReference type="GO" id="GO:0045597">
    <property type="term" value="P:positive regulation of cell differentiation"/>
    <property type="evidence" value="ECO:0007669"/>
    <property type="project" value="TreeGrafter"/>
</dbReference>
<feature type="domain" description="VWFC" evidence="3">
    <location>
        <begin position="43"/>
        <end position="114"/>
    </location>
</feature>
<sequence>MTTRLIFALLLVGFVCLCSGADIRNMLEELLREESKNETPTAKKCVMDGKMYENGERWVDERCTARCSCLNGAVGCVDLCPPVYVKCDPGEVESTKQVPADKEGRCFCRVPVCVKKVEDESKNENPPANKCVMDGKKYENGERWVDERCTARCSCLNGAVGCVDLCPPVYVKCGPGEVKSTKQVPADKEGRCFCRVPVCVKKVEDESKNENPPASFQRQSISLPNKCVMDGKTYENGERWVDERCTARCSCLNGAVGCVDLCPPVYVKCGPGEVESTKQVPAGKEGRCFCRVPVCVKKDKEKKVQEIY</sequence>
<proteinExistence type="predicted"/>
<dbReference type="SMART" id="SM00214">
    <property type="entry name" value="VWC"/>
    <property type="match status" value="3"/>
</dbReference>
<dbReference type="OrthoDB" id="5966970at2759"/>
<dbReference type="SMART" id="SM00215">
    <property type="entry name" value="VWC_out"/>
    <property type="match status" value="3"/>
</dbReference>